<accession>A0A286RGT4</accession>
<evidence type="ECO:0000313" key="2">
    <source>
        <dbReference type="Proteomes" id="UP000215086"/>
    </source>
</evidence>
<dbReference type="AlphaFoldDB" id="A0A286RGT4"/>
<dbReference type="KEGG" id="ttf:THTE_2583"/>
<name>A0A286RGT4_9BACT</name>
<dbReference type="Proteomes" id="UP000215086">
    <property type="component" value="Chromosome"/>
</dbReference>
<keyword evidence="2" id="KW-1185">Reference proteome</keyword>
<dbReference type="EMBL" id="CP018477">
    <property type="protein sequence ID" value="ASV75185.1"/>
    <property type="molecule type" value="Genomic_DNA"/>
</dbReference>
<organism evidence="1 2">
    <name type="scientific">Thermogutta terrifontis</name>
    <dbReference type="NCBI Taxonomy" id="1331910"/>
    <lineage>
        <taxon>Bacteria</taxon>
        <taxon>Pseudomonadati</taxon>
        <taxon>Planctomycetota</taxon>
        <taxon>Planctomycetia</taxon>
        <taxon>Pirellulales</taxon>
        <taxon>Thermoguttaceae</taxon>
        <taxon>Thermogutta</taxon>
    </lineage>
</organism>
<gene>
    <name evidence="1" type="ORF">THTE_2583</name>
</gene>
<sequence length="40" mass="4629">MVLGRQWAHPTRPEPLLPEIAKETNALFRLALVFATHWFA</sequence>
<evidence type="ECO:0000313" key="1">
    <source>
        <dbReference type="EMBL" id="ASV75185.1"/>
    </source>
</evidence>
<proteinExistence type="predicted"/>
<reference evidence="1 2" key="1">
    <citation type="journal article" name="Front. Microbiol.">
        <title>Sugar Metabolism of the First Thermophilic Planctomycete Thermogutta terrifontis: Comparative Genomic and Transcriptomic Approaches.</title>
        <authorList>
            <person name="Elcheninov A.G."/>
            <person name="Menzel P."/>
            <person name="Gudbergsdottir S.R."/>
            <person name="Slesarev A.I."/>
            <person name="Kadnikov V.V."/>
            <person name="Krogh A."/>
            <person name="Bonch-Osmolovskaya E.A."/>
            <person name="Peng X."/>
            <person name="Kublanov I.V."/>
        </authorList>
    </citation>
    <scope>NUCLEOTIDE SEQUENCE [LARGE SCALE GENOMIC DNA]</scope>
    <source>
        <strain evidence="1 2">R1</strain>
    </source>
</reference>
<protein>
    <submittedName>
        <fullName evidence="1">Uncharacterized protein</fullName>
    </submittedName>
</protein>